<dbReference type="EMBL" id="PQXM01000442">
    <property type="protein sequence ID" value="TGO72531.1"/>
    <property type="molecule type" value="Genomic_DNA"/>
</dbReference>
<sequence>MRYLPIQARNVHFLVSSKRSSDSSKNHTCPVENINDPRACLAFSLLLSIFLIFRHATHYSMPREQKQYTLPLCSILSTRVF</sequence>
<dbReference type="AlphaFoldDB" id="A0A4Z1JFF6"/>
<keyword evidence="2" id="KW-1185">Reference proteome</keyword>
<comment type="caution">
    <text evidence="1">The sequence shown here is derived from an EMBL/GenBank/DDBJ whole genome shotgun (WGS) entry which is preliminary data.</text>
</comment>
<protein>
    <submittedName>
        <fullName evidence="1">Uncharacterized protein</fullName>
    </submittedName>
</protein>
<proteinExistence type="predicted"/>
<reference evidence="1 2" key="1">
    <citation type="submission" date="2017-12" db="EMBL/GenBank/DDBJ databases">
        <title>Comparative genomics of Botrytis spp.</title>
        <authorList>
            <person name="Valero-Jimenez C.A."/>
            <person name="Tapia P."/>
            <person name="Veloso J."/>
            <person name="Silva-Moreno E."/>
            <person name="Staats M."/>
            <person name="Valdes J.H."/>
            <person name="Van Kan J.A.L."/>
        </authorList>
    </citation>
    <scope>NUCLEOTIDE SEQUENCE [LARGE SCALE GENOMIC DNA]</scope>
    <source>
        <strain evidence="1 2">Be9601</strain>
    </source>
</reference>
<accession>A0A4Z1JFF6</accession>
<gene>
    <name evidence="1" type="ORF">BELL_0444g00060</name>
</gene>
<organism evidence="1 2">
    <name type="scientific">Botrytis elliptica</name>
    <dbReference type="NCBI Taxonomy" id="278938"/>
    <lineage>
        <taxon>Eukaryota</taxon>
        <taxon>Fungi</taxon>
        <taxon>Dikarya</taxon>
        <taxon>Ascomycota</taxon>
        <taxon>Pezizomycotina</taxon>
        <taxon>Leotiomycetes</taxon>
        <taxon>Helotiales</taxon>
        <taxon>Sclerotiniaceae</taxon>
        <taxon>Botrytis</taxon>
    </lineage>
</organism>
<evidence type="ECO:0000313" key="2">
    <source>
        <dbReference type="Proteomes" id="UP000297229"/>
    </source>
</evidence>
<evidence type="ECO:0000313" key="1">
    <source>
        <dbReference type="EMBL" id="TGO72531.1"/>
    </source>
</evidence>
<name>A0A4Z1JFF6_9HELO</name>
<dbReference type="Proteomes" id="UP000297229">
    <property type="component" value="Unassembled WGS sequence"/>
</dbReference>